<dbReference type="GO" id="GO:0000976">
    <property type="term" value="F:transcription cis-regulatory region binding"/>
    <property type="evidence" value="ECO:0007669"/>
    <property type="project" value="TreeGrafter"/>
</dbReference>
<evidence type="ECO:0000256" key="6">
    <source>
        <dbReference type="PROSITE-ProRule" id="PRU00169"/>
    </source>
</evidence>
<evidence type="ECO:0000259" key="9">
    <source>
        <dbReference type="PROSITE" id="PS51755"/>
    </source>
</evidence>
<dbReference type="PROSITE" id="PS51755">
    <property type="entry name" value="OMPR_PHOB"/>
    <property type="match status" value="1"/>
</dbReference>
<feature type="DNA-binding region" description="OmpR/PhoB-type" evidence="7">
    <location>
        <begin position="126"/>
        <end position="223"/>
    </location>
</feature>
<dbReference type="SUPFAM" id="SSF46894">
    <property type="entry name" value="C-terminal effector domain of the bipartite response regulators"/>
    <property type="match status" value="1"/>
</dbReference>
<comment type="caution">
    <text evidence="10">The sequence shown here is derived from an EMBL/GenBank/DDBJ whole genome shotgun (WGS) entry which is preliminary data.</text>
</comment>
<dbReference type="Gene3D" id="1.10.10.10">
    <property type="entry name" value="Winged helix-like DNA-binding domain superfamily/Winged helix DNA-binding domain"/>
    <property type="match status" value="1"/>
</dbReference>
<dbReference type="GO" id="GO:0006355">
    <property type="term" value="P:regulation of DNA-templated transcription"/>
    <property type="evidence" value="ECO:0007669"/>
    <property type="project" value="InterPro"/>
</dbReference>
<dbReference type="Gene3D" id="6.10.250.690">
    <property type="match status" value="1"/>
</dbReference>
<feature type="modified residue" description="4-aspartylphosphate" evidence="6">
    <location>
        <position position="51"/>
    </location>
</feature>
<evidence type="ECO:0000256" key="2">
    <source>
        <dbReference type="ARBA" id="ARBA00023012"/>
    </source>
</evidence>
<name>A0A6M2BVZ3_9GAMM</name>
<dbReference type="Gene3D" id="3.40.50.2300">
    <property type="match status" value="1"/>
</dbReference>
<dbReference type="AlphaFoldDB" id="A0A6M2BVZ3"/>
<keyword evidence="1 6" id="KW-0597">Phosphoprotein</keyword>
<dbReference type="InterPro" id="IPR011006">
    <property type="entry name" value="CheY-like_superfamily"/>
</dbReference>
<keyword evidence="2" id="KW-0902">Two-component regulatory system</keyword>
<dbReference type="GO" id="GO:0032993">
    <property type="term" value="C:protein-DNA complex"/>
    <property type="evidence" value="ECO:0007669"/>
    <property type="project" value="TreeGrafter"/>
</dbReference>
<keyword evidence="11" id="KW-1185">Reference proteome</keyword>
<evidence type="ECO:0000256" key="1">
    <source>
        <dbReference type="ARBA" id="ARBA00022553"/>
    </source>
</evidence>
<evidence type="ECO:0000259" key="8">
    <source>
        <dbReference type="PROSITE" id="PS50110"/>
    </source>
</evidence>
<sequence length="230" mass="25572">MRVLLIEDNADLAANLGDYLAAHRHTVDFAYDGPAGLEAATRGEADVIVLDRMLPGLDGASVCRQLRDLHGVDTPVLMLTAMDTLGDRVSGLQCGADDYLVKPFAMAELEARLQALHRRASGALTAGTLRLADLEYDTRTLEVRRAGKVLQLNRSIRRILEFLLRQNGRMVLRQELEYLLWRDDVPDGDVLRAHMHALRNVIDKPFAHKLLHTVRGMGYRLAADAEPDDG</sequence>
<dbReference type="PANTHER" id="PTHR48111:SF22">
    <property type="entry name" value="REGULATOR OF RPOS"/>
    <property type="match status" value="1"/>
</dbReference>
<reference evidence="10 11" key="1">
    <citation type="journal article" date="2014" name="Int. J. Syst. Evol. Microbiol.">
        <title>Solimonas terrae sp. nov., isolated from soil.</title>
        <authorList>
            <person name="Kim S.J."/>
            <person name="Moon J.Y."/>
            <person name="Weon H.Y."/>
            <person name="Ahn J.H."/>
            <person name="Chen W.M."/>
            <person name="Kwon S.W."/>
        </authorList>
    </citation>
    <scope>NUCLEOTIDE SEQUENCE [LARGE SCALE GENOMIC DNA]</scope>
    <source>
        <strain evidence="10 11">KIS83-12</strain>
    </source>
</reference>
<dbReference type="SMART" id="SM00448">
    <property type="entry name" value="REC"/>
    <property type="match status" value="1"/>
</dbReference>
<dbReference type="PROSITE" id="PS50110">
    <property type="entry name" value="RESPONSE_REGULATORY"/>
    <property type="match status" value="1"/>
</dbReference>
<dbReference type="InterPro" id="IPR036388">
    <property type="entry name" value="WH-like_DNA-bd_sf"/>
</dbReference>
<evidence type="ECO:0000256" key="7">
    <source>
        <dbReference type="PROSITE-ProRule" id="PRU01091"/>
    </source>
</evidence>
<evidence type="ECO:0000256" key="3">
    <source>
        <dbReference type="ARBA" id="ARBA00023015"/>
    </source>
</evidence>
<evidence type="ECO:0000313" key="10">
    <source>
        <dbReference type="EMBL" id="NGY06554.1"/>
    </source>
</evidence>
<keyword evidence="3" id="KW-0805">Transcription regulation</keyword>
<dbReference type="CDD" id="cd00383">
    <property type="entry name" value="trans_reg_C"/>
    <property type="match status" value="1"/>
</dbReference>
<feature type="domain" description="Response regulatory" evidence="8">
    <location>
        <begin position="2"/>
        <end position="117"/>
    </location>
</feature>
<evidence type="ECO:0000256" key="5">
    <source>
        <dbReference type="ARBA" id="ARBA00023163"/>
    </source>
</evidence>
<dbReference type="RefSeq" id="WP_166260311.1">
    <property type="nucleotide sequence ID" value="NZ_JAAMOW010000009.1"/>
</dbReference>
<dbReference type="InterPro" id="IPR016032">
    <property type="entry name" value="Sig_transdc_resp-reg_C-effctor"/>
</dbReference>
<dbReference type="Proteomes" id="UP000472676">
    <property type="component" value="Unassembled WGS sequence"/>
</dbReference>
<evidence type="ECO:0000313" key="11">
    <source>
        <dbReference type="Proteomes" id="UP000472676"/>
    </source>
</evidence>
<dbReference type="InterPro" id="IPR001867">
    <property type="entry name" value="OmpR/PhoB-type_DNA-bd"/>
</dbReference>
<accession>A0A6M2BVZ3</accession>
<organism evidence="10 11">
    <name type="scientific">Solimonas terrae</name>
    <dbReference type="NCBI Taxonomy" id="1396819"/>
    <lineage>
        <taxon>Bacteria</taxon>
        <taxon>Pseudomonadati</taxon>
        <taxon>Pseudomonadota</taxon>
        <taxon>Gammaproteobacteria</taxon>
        <taxon>Nevskiales</taxon>
        <taxon>Nevskiaceae</taxon>
        <taxon>Solimonas</taxon>
    </lineage>
</organism>
<dbReference type="Pfam" id="PF00072">
    <property type="entry name" value="Response_reg"/>
    <property type="match status" value="1"/>
</dbReference>
<evidence type="ECO:0000256" key="4">
    <source>
        <dbReference type="ARBA" id="ARBA00023125"/>
    </source>
</evidence>
<dbReference type="Pfam" id="PF00486">
    <property type="entry name" value="Trans_reg_C"/>
    <property type="match status" value="1"/>
</dbReference>
<dbReference type="GO" id="GO:0000156">
    <property type="term" value="F:phosphorelay response regulator activity"/>
    <property type="evidence" value="ECO:0007669"/>
    <property type="project" value="TreeGrafter"/>
</dbReference>
<dbReference type="SMART" id="SM00862">
    <property type="entry name" value="Trans_reg_C"/>
    <property type="match status" value="1"/>
</dbReference>
<dbReference type="GO" id="GO:0005829">
    <property type="term" value="C:cytosol"/>
    <property type="evidence" value="ECO:0007669"/>
    <property type="project" value="TreeGrafter"/>
</dbReference>
<gene>
    <name evidence="10" type="ORF">G7Y85_17400</name>
</gene>
<protein>
    <submittedName>
        <fullName evidence="10">Response regulator transcription factor</fullName>
    </submittedName>
</protein>
<keyword evidence="5" id="KW-0804">Transcription</keyword>
<proteinExistence type="predicted"/>
<dbReference type="InterPro" id="IPR039420">
    <property type="entry name" value="WalR-like"/>
</dbReference>
<keyword evidence="4 7" id="KW-0238">DNA-binding</keyword>
<dbReference type="EMBL" id="JAAMOW010000009">
    <property type="protein sequence ID" value="NGY06554.1"/>
    <property type="molecule type" value="Genomic_DNA"/>
</dbReference>
<dbReference type="SUPFAM" id="SSF52172">
    <property type="entry name" value="CheY-like"/>
    <property type="match status" value="1"/>
</dbReference>
<dbReference type="InterPro" id="IPR001789">
    <property type="entry name" value="Sig_transdc_resp-reg_receiver"/>
</dbReference>
<feature type="domain" description="OmpR/PhoB-type" evidence="9">
    <location>
        <begin position="126"/>
        <end position="223"/>
    </location>
</feature>
<dbReference type="PANTHER" id="PTHR48111">
    <property type="entry name" value="REGULATOR OF RPOS"/>
    <property type="match status" value="1"/>
</dbReference>